<protein>
    <submittedName>
        <fullName evidence="2">Uncharacterized protein</fullName>
    </submittedName>
</protein>
<keyword evidence="3" id="KW-1185">Reference proteome</keyword>
<gene>
    <name evidence="2" type="ORF">PR048_021698</name>
</gene>
<evidence type="ECO:0000313" key="2">
    <source>
        <dbReference type="EMBL" id="KAJ8877244.1"/>
    </source>
</evidence>
<name>A0ABQ9GZ06_9NEOP</name>
<evidence type="ECO:0000256" key="1">
    <source>
        <dbReference type="SAM" id="MobiDB-lite"/>
    </source>
</evidence>
<proteinExistence type="predicted"/>
<accession>A0ABQ9GZ06</accession>
<reference evidence="2 3" key="1">
    <citation type="submission" date="2023-02" db="EMBL/GenBank/DDBJ databases">
        <title>LHISI_Scaffold_Assembly.</title>
        <authorList>
            <person name="Stuart O.P."/>
            <person name="Cleave R."/>
            <person name="Magrath M.J.L."/>
            <person name="Mikheyev A.S."/>
        </authorList>
    </citation>
    <scope>NUCLEOTIDE SEQUENCE [LARGE SCALE GENOMIC DNA]</scope>
    <source>
        <strain evidence="2">Daus_M_001</strain>
        <tissue evidence="2">Leg muscle</tissue>
    </source>
</reference>
<dbReference type="Proteomes" id="UP001159363">
    <property type="component" value="Chromosome 7"/>
</dbReference>
<feature type="region of interest" description="Disordered" evidence="1">
    <location>
        <begin position="199"/>
        <end position="239"/>
    </location>
</feature>
<feature type="compositionally biased region" description="Polar residues" evidence="1">
    <location>
        <begin position="268"/>
        <end position="277"/>
    </location>
</feature>
<feature type="compositionally biased region" description="Polar residues" evidence="1">
    <location>
        <begin position="225"/>
        <end position="236"/>
    </location>
</feature>
<sequence>MLVDCGAMITVWKVLYNDVSAFQRGHAEETPEESLHCVEEADERADLVNLISSVGIHLHHTIVVLQQYSGSKTYFINLTISVATSHLKWKTIIGNADVSRYDLRAVIRTGKEGKITMLAYKSDDFVLYTANGRLILASSYQPSTQIYGWEKLPGGVTPDFRTWESCRTRPLVGGFSRGSPVSPTLSFRCCSILISITPTGSQDHDSSAEMQERRKRDIPEETHQRVASSGTITTCHNPGAKSVCRGQSTGFSRQESVGSSQSAVVSLQESVGRSHSAGSVGMSRLGGVG</sequence>
<comment type="caution">
    <text evidence="2">The sequence shown here is derived from an EMBL/GenBank/DDBJ whole genome shotgun (WGS) entry which is preliminary data.</text>
</comment>
<feature type="compositionally biased region" description="Basic and acidic residues" evidence="1">
    <location>
        <begin position="202"/>
        <end position="224"/>
    </location>
</feature>
<feature type="region of interest" description="Disordered" evidence="1">
    <location>
        <begin position="268"/>
        <end position="289"/>
    </location>
</feature>
<organism evidence="2 3">
    <name type="scientific">Dryococelus australis</name>
    <dbReference type="NCBI Taxonomy" id="614101"/>
    <lineage>
        <taxon>Eukaryota</taxon>
        <taxon>Metazoa</taxon>
        <taxon>Ecdysozoa</taxon>
        <taxon>Arthropoda</taxon>
        <taxon>Hexapoda</taxon>
        <taxon>Insecta</taxon>
        <taxon>Pterygota</taxon>
        <taxon>Neoptera</taxon>
        <taxon>Polyneoptera</taxon>
        <taxon>Phasmatodea</taxon>
        <taxon>Verophasmatodea</taxon>
        <taxon>Anareolatae</taxon>
        <taxon>Phasmatidae</taxon>
        <taxon>Eurycanthinae</taxon>
        <taxon>Dryococelus</taxon>
    </lineage>
</organism>
<evidence type="ECO:0000313" key="3">
    <source>
        <dbReference type="Proteomes" id="UP001159363"/>
    </source>
</evidence>
<dbReference type="EMBL" id="JARBHB010000008">
    <property type="protein sequence ID" value="KAJ8877244.1"/>
    <property type="molecule type" value="Genomic_DNA"/>
</dbReference>